<dbReference type="InterPro" id="IPR011992">
    <property type="entry name" value="EF-hand-dom_pair"/>
</dbReference>
<feature type="domain" description="EF-hand" evidence="2">
    <location>
        <begin position="12"/>
        <end position="47"/>
    </location>
</feature>
<accession>A0A4Y2PQ14</accession>
<evidence type="ECO:0000313" key="4">
    <source>
        <dbReference type="Proteomes" id="UP000499080"/>
    </source>
</evidence>
<keyword evidence="1" id="KW-0106">Calcium</keyword>
<dbReference type="Gene3D" id="1.10.238.10">
    <property type="entry name" value="EF-hand"/>
    <property type="match status" value="1"/>
</dbReference>
<evidence type="ECO:0000256" key="1">
    <source>
        <dbReference type="ARBA" id="ARBA00022837"/>
    </source>
</evidence>
<name>A0A4Y2PQ14_ARAVE</name>
<dbReference type="OrthoDB" id="18853at2759"/>
<dbReference type="SUPFAM" id="SSF47473">
    <property type="entry name" value="EF-hand"/>
    <property type="match status" value="1"/>
</dbReference>
<dbReference type="PROSITE" id="PS50222">
    <property type="entry name" value="EF_HAND_2"/>
    <property type="match status" value="1"/>
</dbReference>
<comment type="caution">
    <text evidence="3">The sequence shown here is derived from an EMBL/GenBank/DDBJ whole genome shotgun (WGS) entry which is preliminary data.</text>
</comment>
<dbReference type="Pfam" id="PF13405">
    <property type="entry name" value="EF-hand_6"/>
    <property type="match status" value="1"/>
</dbReference>
<gene>
    <name evidence="3" type="primary">ACTN_2</name>
    <name evidence="3" type="ORF">AVEN_12957_1</name>
</gene>
<dbReference type="SMART" id="SM00054">
    <property type="entry name" value="EFh"/>
    <property type="match status" value="1"/>
</dbReference>
<protein>
    <submittedName>
        <fullName evidence="3">Alpha-actinin</fullName>
    </submittedName>
</protein>
<sequence>ILTRDSKGITGEQLNEFRMSFNHFDKNRTGRLAPEEFKSCLVSLGYNIRNDRQGLLQAKSYIVVKRTPVGMACKFGEGVPARVSFSSSDLVSKLRGLSKNNPRVASKWDINV</sequence>
<reference evidence="3 4" key="1">
    <citation type="journal article" date="2019" name="Sci. Rep.">
        <title>Orb-weaving spider Araneus ventricosus genome elucidates the spidroin gene catalogue.</title>
        <authorList>
            <person name="Kono N."/>
            <person name="Nakamura H."/>
            <person name="Ohtoshi R."/>
            <person name="Moran D.A.P."/>
            <person name="Shinohara A."/>
            <person name="Yoshida Y."/>
            <person name="Fujiwara M."/>
            <person name="Mori M."/>
            <person name="Tomita M."/>
            <person name="Arakawa K."/>
        </authorList>
    </citation>
    <scope>NUCLEOTIDE SEQUENCE [LARGE SCALE GENOMIC DNA]</scope>
</reference>
<dbReference type="InterPro" id="IPR002048">
    <property type="entry name" value="EF_hand_dom"/>
</dbReference>
<dbReference type="EMBL" id="BGPR01216835">
    <property type="protein sequence ID" value="GBN53985.1"/>
    <property type="molecule type" value="Genomic_DNA"/>
</dbReference>
<keyword evidence="4" id="KW-1185">Reference proteome</keyword>
<dbReference type="AlphaFoldDB" id="A0A4Y2PQ14"/>
<dbReference type="Proteomes" id="UP000499080">
    <property type="component" value="Unassembled WGS sequence"/>
</dbReference>
<organism evidence="3 4">
    <name type="scientific">Araneus ventricosus</name>
    <name type="common">Orbweaver spider</name>
    <name type="synonym">Epeira ventricosa</name>
    <dbReference type="NCBI Taxonomy" id="182803"/>
    <lineage>
        <taxon>Eukaryota</taxon>
        <taxon>Metazoa</taxon>
        <taxon>Ecdysozoa</taxon>
        <taxon>Arthropoda</taxon>
        <taxon>Chelicerata</taxon>
        <taxon>Arachnida</taxon>
        <taxon>Araneae</taxon>
        <taxon>Araneomorphae</taxon>
        <taxon>Entelegynae</taxon>
        <taxon>Araneoidea</taxon>
        <taxon>Araneidae</taxon>
        <taxon>Araneus</taxon>
    </lineage>
</organism>
<feature type="non-terminal residue" evidence="3">
    <location>
        <position position="1"/>
    </location>
</feature>
<dbReference type="PROSITE" id="PS00018">
    <property type="entry name" value="EF_HAND_1"/>
    <property type="match status" value="1"/>
</dbReference>
<evidence type="ECO:0000259" key="2">
    <source>
        <dbReference type="PROSITE" id="PS50222"/>
    </source>
</evidence>
<dbReference type="GO" id="GO:0005509">
    <property type="term" value="F:calcium ion binding"/>
    <property type="evidence" value="ECO:0007669"/>
    <property type="project" value="InterPro"/>
</dbReference>
<evidence type="ECO:0000313" key="3">
    <source>
        <dbReference type="EMBL" id="GBN53985.1"/>
    </source>
</evidence>
<dbReference type="InterPro" id="IPR018247">
    <property type="entry name" value="EF_Hand_1_Ca_BS"/>
</dbReference>
<proteinExistence type="predicted"/>